<dbReference type="Pfam" id="PF00482">
    <property type="entry name" value="T2SSF"/>
    <property type="match status" value="2"/>
</dbReference>
<comment type="similarity">
    <text evidence="2 8">Belongs to the GSP F family.</text>
</comment>
<protein>
    <submittedName>
        <fullName evidence="11">Type II secretion system protein F</fullName>
    </submittedName>
</protein>
<evidence type="ECO:0000256" key="6">
    <source>
        <dbReference type="ARBA" id="ARBA00022989"/>
    </source>
</evidence>
<dbReference type="Proteomes" id="UP001321543">
    <property type="component" value="Chromosome"/>
</dbReference>
<dbReference type="PANTHER" id="PTHR30012:SF0">
    <property type="entry name" value="TYPE II SECRETION SYSTEM PROTEIN F-RELATED"/>
    <property type="match status" value="1"/>
</dbReference>
<organism evidence="11 12">
    <name type="scientific">Microbacterium suwonense</name>
    <dbReference type="NCBI Taxonomy" id="683047"/>
    <lineage>
        <taxon>Bacteria</taxon>
        <taxon>Bacillati</taxon>
        <taxon>Actinomycetota</taxon>
        <taxon>Actinomycetes</taxon>
        <taxon>Micrococcales</taxon>
        <taxon>Microbacteriaceae</taxon>
        <taxon>Microbacterium</taxon>
    </lineage>
</organism>
<dbReference type="PRINTS" id="PR00812">
    <property type="entry name" value="BCTERIALGSPF"/>
</dbReference>
<evidence type="ECO:0000313" key="11">
    <source>
        <dbReference type="EMBL" id="BDZ40601.1"/>
    </source>
</evidence>
<dbReference type="PANTHER" id="PTHR30012">
    <property type="entry name" value="GENERAL SECRETION PATHWAY PROTEIN"/>
    <property type="match status" value="1"/>
</dbReference>
<proteinExistence type="inferred from homology"/>
<dbReference type="Gene3D" id="1.20.81.30">
    <property type="entry name" value="Type II secretion system (T2SS), domain F"/>
    <property type="match status" value="2"/>
</dbReference>
<dbReference type="EMBL" id="AP027728">
    <property type="protein sequence ID" value="BDZ40601.1"/>
    <property type="molecule type" value="Genomic_DNA"/>
</dbReference>
<keyword evidence="5 8" id="KW-0812">Transmembrane</keyword>
<feature type="domain" description="Type II secretion system protein GspF" evidence="10">
    <location>
        <begin position="72"/>
        <end position="195"/>
    </location>
</feature>
<keyword evidence="12" id="KW-1185">Reference proteome</keyword>
<comment type="subcellular location">
    <subcellularLocation>
        <location evidence="1 8">Cell membrane</location>
        <topology evidence="1 8">Multi-pass membrane protein</topology>
    </subcellularLocation>
</comment>
<feature type="transmembrane region" description="Helical" evidence="9">
    <location>
        <begin position="378"/>
        <end position="402"/>
    </location>
</feature>
<feature type="transmembrane region" description="Helical" evidence="9">
    <location>
        <begin position="176"/>
        <end position="197"/>
    </location>
</feature>
<dbReference type="InterPro" id="IPR003004">
    <property type="entry name" value="GspF/PilC"/>
</dbReference>
<evidence type="ECO:0000313" key="12">
    <source>
        <dbReference type="Proteomes" id="UP001321543"/>
    </source>
</evidence>
<evidence type="ECO:0000256" key="9">
    <source>
        <dbReference type="SAM" id="Phobius"/>
    </source>
</evidence>
<evidence type="ECO:0000256" key="3">
    <source>
        <dbReference type="ARBA" id="ARBA00022448"/>
    </source>
</evidence>
<evidence type="ECO:0000259" key="10">
    <source>
        <dbReference type="Pfam" id="PF00482"/>
    </source>
</evidence>
<dbReference type="InterPro" id="IPR001992">
    <property type="entry name" value="T2SS_GspF/T4SS_PilC_CS"/>
</dbReference>
<name>A0ABN6X7C2_9MICO</name>
<gene>
    <name evidence="11" type="primary">pilC</name>
    <name evidence="11" type="ORF">GCM10025863_32150</name>
</gene>
<feature type="domain" description="Type II secretion system protein GspF" evidence="10">
    <location>
        <begin position="275"/>
        <end position="397"/>
    </location>
</feature>
<keyword evidence="6 9" id="KW-1133">Transmembrane helix</keyword>
<dbReference type="InterPro" id="IPR018076">
    <property type="entry name" value="T2SS_GspF_dom"/>
</dbReference>
<dbReference type="PROSITE" id="PS00874">
    <property type="entry name" value="T2SP_F"/>
    <property type="match status" value="1"/>
</dbReference>
<evidence type="ECO:0000256" key="7">
    <source>
        <dbReference type="ARBA" id="ARBA00023136"/>
    </source>
</evidence>
<evidence type="ECO:0000256" key="4">
    <source>
        <dbReference type="ARBA" id="ARBA00022475"/>
    </source>
</evidence>
<evidence type="ECO:0000256" key="1">
    <source>
        <dbReference type="ARBA" id="ARBA00004651"/>
    </source>
</evidence>
<accession>A0ABN6X7C2</accession>
<evidence type="ECO:0000256" key="5">
    <source>
        <dbReference type="ARBA" id="ARBA00022692"/>
    </source>
</evidence>
<keyword evidence="7 9" id="KW-0472">Membrane</keyword>
<keyword evidence="3 8" id="KW-0813">Transport</keyword>
<evidence type="ECO:0000256" key="8">
    <source>
        <dbReference type="RuleBase" id="RU003923"/>
    </source>
</evidence>
<keyword evidence="4" id="KW-1003">Cell membrane</keyword>
<dbReference type="InterPro" id="IPR042094">
    <property type="entry name" value="T2SS_GspF_sf"/>
</dbReference>
<reference evidence="12" key="1">
    <citation type="journal article" date="2019" name="Int. J. Syst. Evol. Microbiol.">
        <title>The Global Catalogue of Microorganisms (GCM) 10K type strain sequencing project: providing services to taxonomists for standard genome sequencing and annotation.</title>
        <authorList>
            <consortium name="The Broad Institute Genomics Platform"/>
            <consortium name="The Broad Institute Genome Sequencing Center for Infectious Disease"/>
            <person name="Wu L."/>
            <person name="Ma J."/>
        </authorList>
    </citation>
    <scope>NUCLEOTIDE SEQUENCE [LARGE SCALE GENOMIC DNA]</scope>
    <source>
        <strain evidence="12">NBRC 106310</strain>
    </source>
</reference>
<dbReference type="RefSeq" id="WP_286301156.1">
    <property type="nucleotide sequence ID" value="NZ_AP027728.1"/>
</dbReference>
<sequence length="408" mass="43672">MAVQEYNYRAVGAGGSAVVKGSMEAVSESAVVAKLRAQGLMPLQVVAQSTTGLNQEIPWFEKRVKLNDLAVFTKQFAGLINAGLPLLRALSVLIEQTENKKLQSALTAVHADIESGKSFSAALAAQPDAFPPLMVSLVRVGETGGFLGDSLAAIARSYRSDVDLQQKIKSALTYPTIVLCIALLGVLAMLTFVVPIFEQMFSSMGGELPVPTQILVVLSRNMVWIIPLLAVLVIAVVVWHRRVKNTPGFRERADALKLKLPIFGSLVRKIAVARFARNLSMMLNAGVPLLQALEVVGKAANNRAVENALADVATSVTQGRSFALPLSKSDVFPPLVAQMVAVGEEAGTLPDMLESIADFYETEVSTASEQLTATLEPVMITVLGVIIGGMVISLYMPMFSIYEQMGQG</sequence>
<evidence type="ECO:0000256" key="2">
    <source>
        <dbReference type="ARBA" id="ARBA00005745"/>
    </source>
</evidence>
<feature type="transmembrane region" description="Helical" evidence="9">
    <location>
        <begin position="217"/>
        <end position="240"/>
    </location>
</feature>